<feature type="transmembrane region" description="Helical" evidence="2">
    <location>
        <begin position="331"/>
        <end position="350"/>
    </location>
</feature>
<accession>A0A6L9XZ48</accession>
<feature type="region of interest" description="Disordered" evidence="1">
    <location>
        <begin position="1"/>
        <end position="70"/>
    </location>
</feature>
<keyword evidence="2" id="KW-0812">Transmembrane</keyword>
<dbReference type="EMBL" id="JAAGWY010000002">
    <property type="protein sequence ID" value="NEN06258.1"/>
    <property type="molecule type" value="Genomic_DNA"/>
</dbReference>
<dbReference type="Proteomes" id="UP000474967">
    <property type="component" value="Unassembled WGS sequence"/>
</dbReference>
<feature type="transmembrane region" description="Helical" evidence="2">
    <location>
        <begin position="275"/>
        <end position="293"/>
    </location>
</feature>
<feature type="compositionally biased region" description="Low complexity" evidence="1">
    <location>
        <begin position="17"/>
        <end position="26"/>
    </location>
</feature>
<keyword evidence="2" id="KW-1133">Transmembrane helix</keyword>
<keyword evidence="2" id="KW-0472">Membrane</keyword>
<evidence type="ECO:0000313" key="4">
    <source>
        <dbReference type="Proteomes" id="UP000474967"/>
    </source>
</evidence>
<dbReference type="GO" id="GO:0140359">
    <property type="term" value="F:ABC-type transporter activity"/>
    <property type="evidence" value="ECO:0007669"/>
    <property type="project" value="InterPro"/>
</dbReference>
<feature type="compositionally biased region" description="Low complexity" evidence="1">
    <location>
        <begin position="37"/>
        <end position="70"/>
    </location>
</feature>
<feature type="transmembrane region" description="Helical" evidence="2">
    <location>
        <begin position="145"/>
        <end position="169"/>
    </location>
</feature>
<protein>
    <submittedName>
        <fullName evidence="3">ABC transporter permease</fullName>
    </submittedName>
</protein>
<dbReference type="GO" id="GO:0005886">
    <property type="term" value="C:plasma membrane"/>
    <property type="evidence" value="ECO:0007669"/>
    <property type="project" value="UniProtKB-SubCell"/>
</dbReference>
<name>A0A6L9XZ48_9MICO</name>
<comment type="caution">
    <text evidence="3">The sequence shown here is derived from an EMBL/GenBank/DDBJ whole genome shotgun (WGS) entry which is preliminary data.</text>
</comment>
<evidence type="ECO:0000256" key="2">
    <source>
        <dbReference type="SAM" id="Phobius"/>
    </source>
</evidence>
<keyword evidence="4" id="KW-1185">Reference proteome</keyword>
<organism evidence="3 4">
    <name type="scientific">Leifsonia tongyongensis</name>
    <dbReference type="NCBI Taxonomy" id="1268043"/>
    <lineage>
        <taxon>Bacteria</taxon>
        <taxon>Bacillati</taxon>
        <taxon>Actinomycetota</taxon>
        <taxon>Actinomycetes</taxon>
        <taxon>Micrococcales</taxon>
        <taxon>Microbacteriaceae</taxon>
        <taxon>Leifsonia</taxon>
    </lineage>
</organism>
<evidence type="ECO:0000256" key="1">
    <source>
        <dbReference type="SAM" id="MobiDB-lite"/>
    </source>
</evidence>
<reference evidence="3 4" key="1">
    <citation type="journal article" date="2014" name="J. Microbiol.">
        <title>Diaminobutyricibacter tongyongensis gen. nov., sp. nov. and Homoserinibacter gongjuensis gen. nov., sp. nov. belong to the family Microbacteriaceae.</title>
        <authorList>
            <person name="Kim S.J."/>
            <person name="Ahn J.H."/>
            <person name="Weon H.Y."/>
            <person name="Hamada M."/>
            <person name="Suzuki K."/>
            <person name="Kwon S.W."/>
        </authorList>
    </citation>
    <scope>NUCLEOTIDE SEQUENCE [LARGE SCALE GENOMIC DNA]</scope>
    <source>
        <strain evidence="3 4">NBRC 108724</strain>
    </source>
</reference>
<evidence type="ECO:0000313" key="3">
    <source>
        <dbReference type="EMBL" id="NEN06258.1"/>
    </source>
</evidence>
<sequence length="356" mass="37440">MRALRKAHPATPPPPATLWWPRTPTAHSHRKRSSPRSWAPGCASAASPSPVPVSRSGSSPSPAKGSTLPSEAAVAAAPEAAERSASGWSLLWSEISVLFRRWRTWALLAALAGVPILIAVAVRLRENGANSGRGPQFLNEITHNGIFVTFTALVVCVPLFLPLTIGVVAGDTIAGEASHGTLRYLLVGPAGRVRLLVVKYIGAAAFCVAGTLVVIVAGVLIGAALFPIGPVPLLSGDTVSIGDALIRLLLVAAYVTVSLLGLSAIGLFLSTLTDVPVGAMAATIVLSIASEVLDSLPQVDWIHPWLFSHYWLGFADMLRQPLSWESFGQNALLQLGYILVFGALAFGRFTTKDILS</sequence>
<dbReference type="PANTHER" id="PTHR37305:SF1">
    <property type="entry name" value="MEMBRANE PROTEIN"/>
    <property type="match status" value="1"/>
</dbReference>
<dbReference type="PANTHER" id="PTHR37305">
    <property type="entry name" value="INTEGRAL MEMBRANE PROTEIN-RELATED"/>
    <property type="match status" value="1"/>
</dbReference>
<feature type="transmembrane region" description="Helical" evidence="2">
    <location>
        <begin position="246"/>
        <end position="268"/>
    </location>
</feature>
<proteinExistence type="predicted"/>
<dbReference type="AlphaFoldDB" id="A0A6L9XZ48"/>
<gene>
    <name evidence="3" type="ORF">G3T36_10255</name>
</gene>
<dbReference type="Pfam" id="PF12679">
    <property type="entry name" value="ABC2_membrane_2"/>
    <property type="match status" value="1"/>
</dbReference>
<feature type="transmembrane region" description="Helical" evidence="2">
    <location>
        <begin position="105"/>
        <end position="125"/>
    </location>
</feature>
<feature type="transmembrane region" description="Helical" evidence="2">
    <location>
        <begin position="200"/>
        <end position="226"/>
    </location>
</feature>